<keyword evidence="3" id="KW-1185">Reference proteome</keyword>
<accession>A0A9D5H0K2</accession>
<dbReference type="AlphaFoldDB" id="A0A9D5H0K2"/>
<dbReference type="PANTHER" id="PTHR36617:SF16">
    <property type="entry name" value="OS04G0516500 PROTEIN"/>
    <property type="match status" value="1"/>
</dbReference>
<dbReference type="Gramene" id="Psat01G0544400-T1">
    <property type="protein sequence ID" value="KAI5448008.1"/>
    <property type="gene ID" value="KIW84_015444"/>
</dbReference>
<reference evidence="2 3" key="1">
    <citation type="journal article" date="2022" name="Nat. Genet.">
        <title>Improved pea reference genome and pan-genome highlight genomic features and evolutionary characteristics.</title>
        <authorList>
            <person name="Yang T."/>
            <person name="Liu R."/>
            <person name="Luo Y."/>
            <person name="Hu S."/>
            <person name="Wang D."/>
            <person name="Wang C."/>
            <person name="Pandey M.K."/>
            <person name="Ge S."/>
            <person name="Xu Q."/>
            <person name="Li N."/>
            <person name="Li G."/>
            <person name="Huang Y."/>
            <person name="Saxena R.K."/>
            <person name="Ji Y."/>
            <person name="Li M."/>
            <person name="Yan X."/>
            <person name="He Y."/>
            <person name="Liu Y."/>
            <person name="Wang X."/>
            <person name="Xiang C."/>
            <person name="Varshney R.K."/>
            <person name="Ding H."/>
            <person name="Gao S."/>
            <person name="Zong X."/>
        </authorList>
    </citation>
    <scope>NUCLEOTIDE SEQUENCE [LARGE SCALE GENOMIC DNA]</scope>
    <source>
        <strain evidence="2 3">cv. Zhongwan 6</strain>
    </source>
</reference>
<name>A0A9D5H0K2_PEA</name>
<evidence type="ECO:0000313" key="2">
    <source>
        <dbReference type="EMBL" id="KAI5448008.1"/>
    </source>
</evidence>
<dbReference type="Proteomes" id="UP001058974">
    <property type="component" value="Chromosome 1"/>
</dbReference>
<dbReference type="PANTHER" id="PTHR36617">
    <property type="entry name" value="PROTEIN, PUTATIVE-RELATED"/>
    <property type="match status" value="1"/>
</dbReference>
<feature type="domain" description="Reverse transcriptase zinc-binding" evidence="1">
    <location>
        <begin position="139"/>
        <end position="231"/>
    </location>
</feature>
<evidence type="ECO:0000259" key="1">
    <source>
        <dbReference type="Pfam" id="PF13966"/>
    </source>
</evidence>
<proteinExistence type="predicted"/>
<evidence type="ECO:0000313" key="3">
    <source>
        <dbReference type="Proteomes" id="UP001058974"/>
    </source>
</evidence>
<sequence length="258" mass="30196">MFISDKCAINHGDSIWWRDLILMDNIEDENCIYFFYNTFCRVKDENSISFWFSKWIGNQPLKGAFPELFVLATELTSSITDSGRWDNGVWSWNMQGLGLNHNVCDSWKGEELQELLTNKMIMQDEADEFEWLLKNDDIFSIKSGHEDLVSRSADVLILEEMRITINFVWKISETSNVLMFGWRWILNRIPTKDQLGSMRILIDDRDKCCTLFFKDNESKQHVFFSCEFSSKIQAAIVIWISPELGLTVEDLFLFSSKS</sequence>
<organism evidence="2 3">
    <name type="scientific">Pisum sativum</name>
    <name type="common">Garden pea</name>
    <name type="synonym">Lathyrus oleraceus</name>
    <dbReference type="NCBI Taxonomy" id="3888"/>
    <lineage>
        <taxon>Eukaryota</taxon>
        <taxon>Viridiplantae</taxon>
        <taxon>Streptophyta</taxon>
        <taxon>Embryophyta</taxon>
        <taxon>Tracheophyta</taxon>
        <taxon>Spermatophyta</taxon>
        <taxon>Magnoliopsida</taxon>
        <taxon>eudicotyledons</taxon>
        <taxon>Gunneridae</taxon>
        <taxon>Pentapetalae</taxon>
        <taxon>rosids</taxon>
        <taxon>fabids</taxon>
        <taxon>Fabales</taxon>
        <taxon>Fabaceae</taxon>
        <taxon>Papilionoideae</taxon>
        <taxon>50 kb inversion clade</taxon>
        <taxon>NPAAA clade</taxon>
        <taxon>Hologalegina</taxon>
        <taxon>IRL clade</taxon>
        <taxon>Fabeae</taxon>
        <taxon>Lathyrus</taxon>
    </lineage>
</organism>
<dbReference type="EMBL" id="JAMSHJ010000001">
    <property type="protein sequence ID" value="KAI5448008.1"/>
    <property type="molecule type" value="Genomic_DNA"/>
</dbReference>
<comment type="caution">
    <text evidence="2">The sequence shown here is derived from an EMBL/GenBank/DDBJ whole genome shotgun (WGS) entry which is preliminary data.</text>
</comment>
<dbReference type="Pfam" id="PF13966">
    <property type="entry name" value="zf-RVT"/>
    <property type="match status" value="1"/>
</dbReference>
<dbReference type="InterPro" id="IPR026960">
    <property type="entry name" value="RVT-Znf"/>
</dbReference>
<dbReference type="Gramene" id="Psat1g204840.1">
    <property type="protein sequence ID" value="Psat1g204840.1.cds1"/>
    <property type="gene ID" value="Psat1g204840"/>
</dbReference>
<gene>
    <name evidence="2" type="ORF">KIW84_015444</name>
</gene>
<protein>
    <recommendedName>
        <fullName evidence="1">Reverse transcriptase zinc-binding domain-containing protein</fullName>
    </recommendedName>
</protein>